<keyword evidence="2" id="KW-1185">Reference proteome</keyword>
<gene>
    <name evidence="1" type="ordered locus">M5M_08315</name>
</gene>
<dbReference type="InterPro" id="IPR014984">
    <property type="entry name" value="HopJ"/>
</dbReference>
<sequence length="120" mass="13569">MHQEPFLQALRQAPEGQTFQATQAFIDTAFHYRPTRFSNGPLVNEAGKNEGSCKIFAMALLLGLSESECLQCFGDYYRIDVLDNPQAKDHANIRQFIKTGYAGLQFDEPALRLRNSPESR</sequence>
<dbReference type="HOGENOM" id="CLU_121622_1_1_6"/>
<dbReference type="AlphaFoldDB" id="K4KY35"/>
<evidence type="ECO:0000313" key="1">
    <source>
        <dbReference type="EMBL" id="AFU98852.1"/>
    </source>
</evidence>
<evidence type="ECO:0000313" key="2">
    <source>
        <dbReference type="Proteomes" id="UP000000466"/>
    </source>
</evidence>
<dbReference type="Gene3D" id="3.20.160.10">
    <property type="entry name" value="vpa0580 domain like"/>
    <property type="match status" value="1"/>
</dbReference>
<organism evidence="1 2">
    <name type="scientific">Simiduia agarivorans (strain DSM 21679 / JCM 13881 / BCRC 17597 / SA1)</name>
    <dbReference type="NCBI Taxonomy" id="1117647"/>
    <lineage>
        <taxon>Bacteria</taxon>
        <taxon>Pseudomonadati</taxon>
        <taxon>Pseudomonadota</taxon>
        <taxon>Gammaproteobacteria</taxon>
        <taxon>Cellvibrionales</taxon>
        <taxon>Cellvibrionaceae</taxon>
        <taxon>Simiduia</taxon>
    </lineage>
</organism>
<dbReference type="RefSeq" id="WP_015047017.1">
    <property type="nucleotide sequence ID" value="NC_018868.3"/>
</dbReference>
<dbReference type="STRING" id="1117647.M5M_08315"/>
<dbReference type="EMBL" id="CP003746">
    <property type="protein sequence ID" value="AFU98852.1"/>
    <property type="molecule type" value="Genomic_DNA"/>
</dbReference>
<dbReference type="eggNOG" id="ENOG5032RP0">
    <property type="taxonomic scope" value="Bacteria"/>
</dbReference>
<protein>
    <submittedName>
        <fullName evidence="1">Type III effector HopPmaJ(Pto)</fullName>
    </submittedName>
</protein>
<dbReference type="InterPro" id="IPR038604">
    <property type="entry name" value="HopJ_sf"/>
</dbReference>
<reference evidence="1 2" key="1">
    <citation type="journal article" date="2013" name="Genome Announc.">
        <title>Complete genome sequence of Simiduia agarivorans SA1(T), a marine bacterium able to degrade a variety of polysaccharides.</title>
        <authorList>
            <person name="Lin S.Y."/>
            <person name="Shieh W.Y."/>
            <person name="Chen J.S."/>
            <person name="Tang S.L."/>
        </authorList>
    </citation>
    <scope>NUCLEOTIDE SEQUENCE [LARGE SCALE GENOMIC DNA]</scope>
    <source>
        <strain evidence="2">DSM 21679 / JCM 13881 / BCRC 17597 / SA1</strain>
    </source>
</reference>
<name>K4KY35_SIMAS</name>
<dbReference type="Proteomes" id="UP000000466">
    <property type="component" value="Chromosome"/>
</dbReference>
<dbReference type="Pfam" id="PF08888">
    <property type="entry name" value="HopJ"/>
    <property type="match status" value="1"/>
</dbReference>
<proteinExistence type="predicted"/>
<dbReference type="KEGG" id="saga:M5M_08315"/>
<dbReference type="OrthoDB" id="9790826at2"/>
<accession>K4KY35</accession>